<evidence type="ECO:0000256" key="3">
    <source>
        <dbReference type="ARBA" id="ARBA00038874"/>
    </source>
</evidence>
<dbReference type="SUPFAM" id="SSF56112">
    <property type="entry name" value="Protein kinase-like (PK-like)"/>
    <property type="match status" value="1"/>
</dbReference>
<comment type="pathway">
    <text evidence="1">Phospholipid metabolism; phosphatidylethanolamine biosynthesis; phosphatidylethanolamine from ethanolamine: step 1/3.</text>
</comment>
<dbReference type="PANTHER" id="PTHR22603">
    <property type="entry name" value="CHOLINE/ETHANOALAMINE KINASE"/>
    <property type="match status" value="1"/>
</dbReference>
<dbReference type="OrthoDB" id="10267235at2759"/>
<dbReference type="Gene3D" id="3.90.1200.10">
    <property type="match status" value="1"/>
</dbReference>
<dbReference type="GO" id="GO:0004305">
    <property type="term" value="F:ethanolamine kinase activity"/>
    <property type="evidence" value="ECO:0007669"/>
    <property type="project" value="UniProtKB-EC"/>
</dbReference>
<dbReference type="CDD" id="cd05157">
    <property type="entry name" value="ETNK_euk"/>
    <property type="match status" value="1"/>
</dbReference>
<name>A0A0V1Q438_9ASCO</name>
<dbReference type="GO" id="GO:0005737">
    <property type="term" value="C:cytoplasm"/>
    <property type="evidence" value="ECO:0007669"/>
    <property type="project" value="TreeGrafter"/>
</dbReference>
<dbReference type="RefSeq" id="XP_015469383.1">
    <property type="nucleotide sequence ID" value="XM_015609749.1"/>
</dbReference>
<reference evidence="5 6" key="1">
    <citation type="submission" date="2015-11" db="EMBL/GenBank/DDBJ databases">
        <title>The genome of Debaryomyces fabryi.</title>
        <authorList>
            <person name="Tafer H."/>
            <person name="Lopandic K."/>
        </authorList>
    </citation>
    <scope>NUCLEOTIDE SEQUENCE [LARGE SCALE GENOMIC DNA]</scope>
    <source>
        <strain evidence="5 6">CBS 789</strain>
    </source>
</reference>
<dbReference type="InterPro" id="IPR011009">
    <property type="entry name" value="Kinase-like_dom_sf"/>
</dbReference>
<dbReference type="PANTHER" id="PTHR22603:SF66">
    <property type="entry name" value="ETHANOLAMINE KINASE"/>
    <property type="match status" value="1"/>
</dbReference>
<feature type="compositionally biased region" description="Polar residues" evidence="4">
    <location>
        <begin position="102"/>
        <end position="112"/>
    </location>
</feature>
<sequence length="516" mass="58798">MKPSVYCFVSGGEVNFVPINTSEENLRFIDEPENDQINHKNGEANAVPREIKMKIRNKNLLYKLNNASFSDLDSDSHHEGSNTPSLQVDSSPGTSPSPPPIKNSNDTSGINNHSTHAMYLPEYYIDLERSEDNEYCEVKGLLSKIFPHTWVDVTKIQIKRVTGGITNMLLSCTYSGTDDTVLMRVYGNGTNLIIDRHREFVLHLVLNSLDLAPAVHARFRNGLVYGFLPGRSLETEELQSEGLYPSIAQQLGNWHSKVDSNAIQNGVERLRNFSVEMKRKSKEHGNNYESVKKKIKKSKKRFISNVWELIEDWINIVPITPDLIASFNENSDNQVTEENMREIIQQEFTWLKSVTVSTKSPIVTSHCDLLSGNVIIQSDLAADNNSFKLPLLDKNPVKFIDYEYMLPAPRAFDIANHLSEWQGFDCKREAIPKASLSNPTMVKWVKGYLNNENASQDEVSSLINEIAGFYGMPGFYWGVWAMIQSEISDIDFNYAKYGKSRLQEYWDWKLDYLKNI</sequence>
<dbReference type="AlphaFoldDB" id="A0A0V1Q438"/>
<comment type="caution">
    <text evidence="5">The sequence shown here is derived from an EMBL/GenBank/DDBJ whole genome shotgun (WGS) entry which is preliminary data.</text>
</comment>
<dbReference type="EC" id="2.7.1.82" evidence="3"/>
<comment type="similarity">
    <text evidence="2">Belongs to the choline/ethanolamine kinase family.</text>
</comment>
<evidence type="ECO:0000313" key="6">
    <source>
        <dbReference type="Proteomes" id="UP000054251"/>
    </source>
</evidence>
<evidence type="ECO:0000256" key="4">
    <source>
        <dbReference type="SAM" id="MobiDB-lite"/>
    </source>
</evidence>
<organism evidence="5 6">
    <name type="scientific">Debaryomyces fabryi</name>
    <dbReference type="NCBI Taxonomy" id="58627"/>
    <lineage>
        <taxon>Eukaryota</taxon>
        <taxon>Fungi</taxon>
        <taxon>Dikarya</taxon>
        <taxon>Ascomycota</taxon>
        <taxon>Saccharomycotina</taxon>
        <taxon>Pichiomycetes</taxon>
        <taxon>Debaryomycetaceae</taxon>
        <taxon>Debaryomyces</taxon>
    </lineage>
</organism>
<evidence type="ECO:0000256" key="2">
    <source>
        <dbReference type="ARBA" id="ARBA00038211"/>
    </source>
</evidence>
<dbReference type="GeneID" id="26837928"/>
<gene>
    <name evidence="5" type="ORF">AC631_00919</name>
</gene>
<dbReference type="EMBL" id="LMYN01000011">
    <property type="protein sequence ID" value="KSA03281.1"/>
    <property type="molecule type" value="Genomic_DNA"/>
</dbReference>
<dbReference type="GO" id="GO:0006646">
    <property type="term" value="P:phosphatidylethanolamine biosynthetic process"/>
    <property type="evidence" value="ECO:0007669"/>
    <property type="project" value="TreeGrafter"/>
</dbReference>
<feature type="region of interest" description="Disordered" evidence="4">
    <location>
        <begin position="72"/>
        <end position="112"/>
    </location>
</feature>
<keyword evidence="6" id="KW-1185">Reference proteome</keyword>
<evidence type="ECO:0000256" key="1">
    <source>
        <dbReference type="ARBA" id="ARBA00037883"/>
    </source>
</evidence>
<dbReference type="Pfam" id="PF01633">
    <property type="entry name" value="Choline_kinase"/>
    <property type="match status" value="1"/>
</dbReference>
<accession>A0A0V1Q438</accession>
<protein>
    <recommendedName>
        <fullName evidence="3">ethanolamine kinase</fullName>
        <ecNumber evidence="3">2.7.1.82</ecNumber>
    </recommendedName>
</protein>
<dbReference type="Proteomes" id="UP000054251">
    <property type="component" value="Unassembled WGS sequence"/>
</dbReference>
<evidence type="ECO:0000313" key="5">
    <source>
        <dbReference type="EMBL" id="KSA03281.1"/>
    </source>
</evidence>
<proteinExistence type="inferred from homology"/>